<feature type="chain" id="PRO_5013357587" description="DUF7630 domain-containing protein" evidence="2">
    <location>
        <begin position="20"/>
        <end position="2299"/>
    </location>
</feature>
<sequence>MIFILLLSISFSYTSKNEGEFHVMEFTHDETIDELRDDLPLKISGPEGVTITFGELVVNRKIVIVRVNILCINFTITNADEISVETLDRAFIFIENNIDIYSNNQQVYVPLLSHNFDTFIKLHDTKFIVKDSILAVESYNLQNAVLGFHFDDDIEIHSIVGSKSLISLEKVQKITFNKIEGDISIVDVNSNTDISFRSDSSFHNLTLVGGCSLSGKVNVDSFFLSQSNNGNRTLFISNAYLTSDYSFINDSDFISTMEFEIWIHDFPNASNLQNPNIIFNQIEAKGEIFFRNDMLVQFNKPLDFPIDTDSTYIIINTTMNLTKIKFYHSHLIILQKNDLPVLENLSSLLIFDKEANTYNIVIRSLFDHDVNDNNVNSNNNKNNDFDHSHLNHLTNEDSFYLLFDGNLSVTDDSNIEVSKHLFYYSNTENDVKLDVKFYNHNNGIIVHQKISSKLTLSSLVNCDFMELIDSPNVIIENIKNPSIFLTYNSGTPKITDDLANFTLSLLDIKNVPIFEKKIPSVNIINSSITLDNQTIANQIRKVYHSNISLNIPDFVFNTNELNILELSSNYSFSFGESSNGKIAYLNCSESLILEKSSRIYVDCIESQNLTVLCKSNSLLNINKSLQSKAIGFEIELETKSECYIENFTGSYYKISGEGTFYISNALITDDYFDFTKFYGTLLINSTQVIDLHYQLKLKEFGLINSRFDKNLFINTSNNDILIQTNKFLLYNSYVRIDHDISFDELGLADSTIISNQGGTTISADYFSFNGGNSLFHCDLKVKYGINNMTHIGSFMSSLPNFVNSSSLYMSTSTLYISDPNTRSFTFGENGFDADLYFYGKVELCHDSYYHLSNLQFFFSNIVFQENLIFDNKFDIPILKLSSGEGNNNDDDKIGDNNIEAEDDSIEIECSANYYVYLVLNNENIYASCSKRNHELSYYFANYCKEIDDNKITCKVNKKRFIRAKTDESNTAHAALAQFDGSNYTFDGVKMTLNDYNNATINLTIKNESKLIFNDRRDLVLDQVNVSEKSSLTIFSSYLRDSVLSIYNDSILTIYKSCDGIVNSIDIFNSTINCIDLTKITISYLNSKNSSFSNALINVNYNLSVKNKIELTNTQIVSLDPSKDSAAFYNIDYEGDQFSYIEVYGDSVFTGRVHVNGIFVCKDENLVIDLSNCDSFDPIVINNFNINCKIIFPQDNEILYMSGKSFLGEKTIFEPNNQTLYGGGNLTFQSFNLIKELIFNGDSIRFSEYSHISFPIKGNGDFIFDSPNVVLNKPFESLNVSKIIINHTIIFANGAIFRGNHSIDSFNKSSSKLNNETVDAKIISLHNIVFDKFSSYGINKVTIESPSILIFSSDKLNLPFDNVNENNLMTENIFSGENNDSKAEQYQKMFTQELSKYEWENIRIVATHDFEINIPFENIDFHSNDLILSNCDIKILCGSLLNINSINIINSKVEIKANLLESIYCSFNLTTFNDNHPTIKSRFIIFTKCNILAHAEFIGTESFIIEESFINLDDGLCHMPHFIFYENHANLLFNVELNPSDVQNYDVHDLASFQCPFNRLPKVKIANDQQVFNFTLSDDRVYFRYLRCQLGEEFSDNSCKKCQPGTYSSNDKCIKCPKGTYSGIGYHKCASCPINTYCSKDGCTQCTSCDENQITLYAGSQFKESCVCEVGYIQTSSGSCSKCFEGALCNKPSLHIQNLEVNKGYFITYNDNNEFNISNNSIDSAGIKIYQCPNKKNCNGLTCAEGSDGFLCAKCMKGYFHNSVNHCEKCPPKSMWLIFFVILGFLFHYSLVILIYFFAERYIQYFFIFMLFTQTCLSIHLYDVNWPKVVTVVMILFEWANLDFHHLFDCIADDEIWIQGYIFFAANIIYTFVLLFLLDSLRDYLGIIQNDIDIKNHKENQRQNQSGNFNDNGNADLKNLTDFFLNYGNDSDNSQQLKERKTRIIYFNFSLNTIMTIVRFCIIFFYSTFGIQLRWLLSCTCGNNYLKIYPYIQYSSKEYKNHIWLIVLNAIFLSFFSFVFIGSYFYFIFKKKLFQFFYLFGELVYDIRHKTILLPVLFIIKLLFLNFFVCFLNNSFSAFMLTFTLLAISTIFNAKFLPYMINYENITRFTCSLFEIFLVVISFFIRERTNSSYIISTIVFSISAIILLCVSIFCAVKTYLIQSKILKREEKIINLDNTTIINEKEVIIFYQNELVKFLNDKENDFSILIKWFSYQWTMYSYYKMRNILNFVETDPLYENDRKNLILVCELFQKYRGFLEEHYNNCSQKTKTTIDKFLFLFSKGQKHRKIAKKIHSSSSSE</sequence>
<evidence type="ECO:0000313" key="5">
    <source>
        <dbReference type="Proteomes" id="UP000179807"/>
    </source>
</evidence>
<dbReference type="CDD" id="cd00185">
    <property type="entry name" value="TNFRSF"/>
    <property type="match status" value="1"/>
</dbReference>
<feature type="transmembrane region" description="Helical" evidence="1">
    <location>
        <begin position="1855"/>
        <end position="1877"/>
    </location>
</feature>
<feature type="transmembrane region" description="Helical" evidence="1">
    <location>
        <begin position="1804"/>
        <end position="1821"/>
    </location>
</feature>
<dbReference type="Pfam" id="PF24633">
    <property type="entry name" value="DUF7630"/>
    <property type="match status" value="1"/>
</dbReference>
<comment type="caution">
    <text evidence="4">The sequence shown here is derived from an EMBL/GenBank/DDBJ whole genome shotgun (WGS) entry which is preliminary data.</text>
</comment>
<dbReference type="InterPro" id="IPR009030">
    <property type="entry name" value="Growth_fac_rcpt_cys_sf"/>
</dbReference>
<feature type="transmembrane region" description="Helical" evidence="1">
    <location>
        <begin position="2130"/>
        <end position="2159"/>
    </location>
</feature>
<evidence type="ECO:0000256" key="2">
    <source>
        <dbReference type="SAM" id="SignalP"/>
    </source>
</evidence>
<dbReference type="VEuPathDB" id="TrichDB:TRFO_28125"/>
<dbReference type="GeneID" id="94840690"/>
<dbReference type="InterPro" id="IPR056047">
    <property type="entry name" value="CRMPA-like_DUF7630"/>
</dbReference>
<keyword evidence="1" id="KW-1133">Transmembrane helix</keyword>
<keyword evidence="1" id="KW-0472">Membrane</keyword>
<dbReference type="RefSeq" id="XP_068357501.1">
    <property type="nucleotide sequence ID" value="XM_068505986.1"/>
</dbReference>
<keyword evidence="5" id="KW-1185">Reference proteome</keyword>
<evidence type="ECO:0000259" key="3">
    <source>
        <dbReference type="Pfam" id="PF24633"/>
    </source>
</evidence>
<dbReference type="OrthoDB" id="439917at2759"/>
<feature type="signal peptide" evidence="2">
    <location>
        <begin position="1"/>
        <end position="19"/>
    </location>
</feature>
<feature type="domain" description="DUF7630" evidence="3">
    <location>
        <begin position="1729"/>
        <end position="1769"/>
    </location>
</feature>
<feature type="transmembrane region" description="Helical" evidence="1">
    <location>
        <begin position="2002"/>
        <end position="2028"/>
    </location>
</feature>
<feature type="transmembrane region" description="Helical" evidence="1">
    <location>
        <begin position="1774"/>
        <end position="1797"/>
    </location>
</feature>
<dbReference type="PANTHER" id="PTHR11319">
    <property type="entry name" value="G PROTEIN-COUPLED RECEPTOR-RELATED"/>
    <property type="match status" value="1"/>
</dbReference>
<proteinExistence type="predicted"/>
<dbReference type="PANTHER" id="PTHR11319:SF35">
    <property type="entry name" value="OUTER MEMBRANE PROTEIN PMPC-RELATED"/>
    <property type="match status" value="1"/>
</dbReference>
<evidence type="ECO:0000313" key="4">
    <source>
        <dbReference type="EMBL" id="OHT04365.1"/>
    </source>
</evidence>
<feature type="transmembrane region" description="Helical" evidence="1">
    <location>
        <begin position="2105"/>
        <end position="2124"/>
    </location>
</feature>
<dbReference type="SMART" id="SM01411">
    <property type="entry name" value="Ephrin_rec_like"/>
    <property type="match status" value="1"/>
</dbReference>
<reference evidence="4" key="1">
    <citation type="submission" date="2016-10" db="EMBL/GenBank/DDBJ databases">
        <authorList>
            <person name="Benchimol M."/>
            <person name="Almeida L.G."/>
            <person name="Vasconcelos A.T."/>
            <person name="Perreira-Neves A."/>
            <person name="Rosa I.A."/>
            <person name="Tasca T."/>
            <person name="Bogo M.R."/>
            <person name="de Souza W."/>
        </authorList>
    </citation>
    <scope>NUCLEOTIDE SEQUENCE [LARGE SCALE GENOMIC DNA]</scope>
    <source>
        <strain evidence="4">K</strain>
    </source>
</reference>
<dbReference type="Proteomes" id="UP000179807">
    <property type="component" value="Unassembled WGS sequence"/>
</dbReference>
<keyword evidence="2" id="KW-0732">Signal</keyword>
<evidence type="ECO:0000256" key="1">
    <source>
        <dbReference type="SAM" id="Phobius"/>
    </source>
</evidence>
<feature type="transmembrane region" description="Helical" evidence="1">
    <location>
        <begin position="1943"/>
        <end position="1965"/>
    </location>
</feature>
<dbReference type="EMBL" id="MLAK01000795">
    <property type="protein sequence ID" value="OHT04365.1"/>
    <property type="molecule type" value="Genomic_DNA"/>
</dbReference>
<accession>A0A1J4K4D9</accession>
<protein>
    <recommendedName>
        <fullName evidence="3">DUF7630 domain-containing protein</fullName>
    </recommendedName>
</protein>
<organism evidence="4 5">
    <name type="scientific">Tritrichomonas foetus</name>
    <dbReference type="NCBI Taxonomy" id="1144522"/>
    <lineage>
        <taxon>Eukaryota</taxon>
        <taxon>Metamonada</taxon>
        <taxon>Parabasalia</taxon>
        <taxon>Tritrichomonadida</taxon>
        <taxon>Tritrichomonadidae</taxon>
        <taxon>Tritrichomonas</taxon>
    </lineage>
</organism>
<feature type="transmembrane region" description="Helical" evidence="1">
    <location>
        <begin position="2049"/>
        <end position="2068"/>
    </location>
</feature>
<keyword evidence="1" id="KW-0812">Transmembrane</keyword>
<dbReference type="SUPFAM" id="SSF57184">
    <property type="entry name" value="Growth factor receptor domain"/>
    <property type="match status" value="1"/>
</dbReference>
<name>A0A1J4K4D9_9EUKA</name>
<feature type="transmembrane region" description="Helical" evidence="1">
    <location>
        <begin position="2074"/>
        <end position="2093"/>
    </location>
</feature>
<gene>
    <name evidence="4" type="ORF">TRFO_28125</name>
</gene>